<dbReference type="AlphaFoldDB" id="A0A7G8BQ84"/>
<feature type="transmembrane region" description="Helical" evidence="7">
    <location>
        <begin position="83"/>
        <end position="105"/>
    </location>
</feature>
<dbReference type="InterPro" id="IPR002293">
    <property type="entry name" value="AA/rel_permease1"/>
</dbReference>
<dbReference type="KEGG" id="adin:H7849_00535"/>
<dbReference type="PANTHER" id="PTHR45826:SF25">
    <property type="entry name" value="AMINO ACID PERMEASE-LIKE PROTEIN"/>
    <property type="match status" value="1"/>
</dbReference>
<dbReference type="EMBL" id="CP060394">
    <property type="protein sequence ID" value="QNI34704.1"/>
    <property type="molecule type" value="Genomic_DNA"/>
</dbReference>
<evidence type="ECO:0000256" key="4">
    <source>
        <dbReference type="ARBA" id="ARBA00022692"/>
    </source>
</evidence>
<name>A0A7G8BQ84_9BACT</name>
<evidence type="ECO:0000256" key="2">
    <source>
        <dbReference type="ARBA" id="ARBA00022448"/>
    </source>
</evidence>
<feature type="transmembrane region" description="Helical" evidence="7">
    <location>
        <begin position="367"/>
        <end position="388"/>
    </location>
</feature>
<dbReference type="GO" id="GO:0005886">
    <property type="term" value="C:plasma membrane"/>
    <property type="evidence" value="ECO:0007669"/>
    <property type="project" value="UniProtKB-SubCell"/>
</dbReference>
<evidence type="ECO:0000256" key="3">
    <source>
        <dbReference type="ARBA" id="ARBA00022475"/>
    </source>
</evidence>
<gene>
    <name evidence="8" type="ORF">H7849_00535</name>
</gene>
<organism evidence="8 9">
    <name type="scientific">Alloacidobacterium dinghuense</name>
    <dbReference type="NCBI Taxonomy" id="2763107"/>
    <lineage>
        <taxon>Bacteria</taxon>
        <taxon>Pseudomonadati</taxon>
        <taxon>Acidobacteriota</taxon>
        <taxon>Terriglobia</taxon>
        <taxon>Terriglobales</taxon>
        <taxon>Acidobacteriaceae</taxon>
        <taxon>Alloacidobacterium</taxon>
    </lineage>
</organism>
<dbReference type="Gene3D" id="1.20.1740.10">
    <property type="entry name" value="Amino acid/polyamine transporter I"/>
    <property type="match status" value="1"/>
</dbReference>
<evidence type="ECO:0000256" key="7">
    <source>
        <dbReference type="SAM" id="Phobius"/>
    </source>
</evidence>
<feature type="transmembrane region" description="Helical" evidence="7">
    <location>
        <begin position="117"/>
        <end position="134"/>
    </location>
</feature>
<feature type="transmembrane region" description="Helical" evidence="7">
    <location>
        <begin position="258"/>
        <end position="286"/>
    </location>
</feature>
<feature type="transmembrane region" description="Helical" evidence="7">
    <location>
        <begin position="307"/>
        <end position="326"/>
    </location>
</feature>
<feature type="transmembrane region" description="Helical" evidence="7">
    <location>
        <begin position="32"/>
        <end position="52"/>
    </location>
</feature>
<evidence type="ECO:0000313" key="9">
    <source>
        <dbReference type="Proteomes" id="UP000515312"/>
    </source>
</evidence>
<protein>
    <submittedName>
        <fullName evidence="8">APC family permease</fullName>
    </submittedName>
</protein>
<accession>A0A7G8BQ84</accession>
<feature type="transmembrane region" description="Helical" evidence="7">
    <location>
        <begin position="146"/>
        <end position="165"/>
    </location>
</feature>
<feature type="transmembrane region" description="Helical" evidence="7">
    <location>
        <begin position="332"/>
        <end position="355"/>
    </location>
</feature>
<dbReference type="InterPro" id="IPR044566">
    <property type="entry name" value="RMV1-like"/>
</dbReference>
<keyword evidence="4 7" id="KW-0812">Transmembrane</keyword>
<feature type="transmembrane region" description="Helical" evidence="7">
    <location>
        <begin position="400"/>
        <end position="417"/>
    </location>
</feature>
<dbReference type="PANTHER" id="PTHR45826">
    <property type="entry name" value="POLYAMINE TRANSPORTER PUT1"/>
    <property type="match status" value="1"/>
</dbReference>
<dbReference type="Pfam" id="PF13520">
    <property type="entry name" value="AA_permease_2"/>
    <property type="match status" value="1"/>
</dbReference>
<evidence type="ECO:0000313" key="8">
    <source>
        <dbReference type="EMBL" id="QNI34704.1"/>
    </source>
</evidence>
<keyword evidence="2" id="KW-0813">Transport</keyword>
<dbReference type="GO" id="GO:0022857">
    <property type="term" value="F:transmembrane transporter activity"/>
    <property type="evidence" value="ECO:0007669"/>
    <property type="project" value="InterPro"/>
</dbReference>
<keyword evidence="6 7" id="KW-0472">Membrane</keyword>
<dbReference type="PIRSF" id="PIRSF006060">
    <property type="entry name" value="AA_transporter"/>
    <property type="match status" value="1"/>
</dbReference>
<sequence>MRLVPLIAATYFMVSGGPYGIEDILGGAGYTKALLILLLFPFLWSFPTALMLGELTSAIPAEGGFYVWVRRAMGPFWGYQEAWLSLTASIFDMAIYPTLFVLYLGKLFPAWTAGSRGIAWEIALVAACCLWNLCGAPAVGEGSVTLFILLLAPFVVLIVLSFFHGPHWHNHIGSFTGGSISTAVIVALWNYMGWDNASTVAGEVENPRRNYPLAMLAAAALVAISYVLPVVAIAYAGIPVNQFTTGSWTDTARSLGGPLLAAAVVLCGTISGLGMFNALVMSYTRLPMVLAQDGMLPAWLALKNKRGVPWAAIIVCGMFWAAALGFRFEELISIDLILYGSSLLLEFIALAVLRFKEPDLPRPFRAGNLFMACTLGIPPALLIGYVMYSARDERMAHMPALLFGFLIALAGPIFYWFSRKRWGHKTITESALAPSGD</sequence>
<comment type="subcellular location">
    <subcellularLocation>
        <location evidence="1">Cell membrane</location>
        <topology evidence="1">Multi-pass membrane protein</topology>
    </subcellularLocation>
</comment>
<evidence type="ECO:0000256" key="6">
    <source>
        <dbReference type="ARBA" id="ARBA00023136"/>
    </source>
</evidence>
<reference evidence="8 9" key="1">
    <citation type="submission" date="2020-08" db="EMBL/GenBank/DDBJ databases">
        <title>Edaphobacter telluris sp. nov. and Acidobacterium dinghuensis sp. nov., two acidobacteria isolated from forest soil.</title>
        <authorList>
            <person name="Fu J."/>
            <person name="Qiu L."/>
        </authorList>
    </citation>
    <scope>NUCLEOTIDE SEQUENCE [LARGE SCALE GENOMIC DNA]</scope>
    <source>
        <strain evidence="8">4Y35</strain>
    </source>
</reference>
<keyword evidence="9" id="KW-1185">Reference proteome</keyword>
<keyword evidence="5 7" id="KW-1133">Transmembrane helix</keyword>
<dbReference type="Proteomes" id="UP000515312">
    <property type="component" value="Chromosome"/>
</dbReference>
<keyword evidence="3" id="KW-1003">Cell membrane</keyword>
<feature type="transmembrane region" description="Helical" evidence="7">
    <location>
        <begin position="213"/>
        <end position="238"/>
    </location>
</feature>
<evidence type="ECO:0000256" key="5">
    <source>
        <dbReference type="ARBA" id="ARBA00022989"/>
    </source>
</evidence>
<evidence type="ECO:0000256" key="1">
    <source>
        <dbReference type="ARBA" id="ARBA00004651"/>
    </source>
</evidence>
<proteinExistence type="predicted"/>